<dbReference type="InterPro" id="IPR050090">
    <property type="entry name" value="Tyrosine_recombinase_XerCD"/>
</dbReference>
<dbReference type="GO" id="GO:0006310">
    <property type="term" value="P:DNA recombination"/>
    <property type="evidence" value="ECO:0007669"/>
    <property type="project" value="UniProtKB-KW"/>
</dbReference>
<dbReference type="PANTHER" id="PTHR30349">
    <property type="entry name" value="PHAGE INTEGRASE-RELATED"/>
    <property type="match status" value="1"/>
</dbReference>
<dbReference type="EMBL" id="JACEHE010000011">
    <property type="protein sequence ID" value="MBA2947788.1"/>
    <property type="molecule type" value="Genomic_DNA"/>
</dbReference>
<evidence type="ECO:0000313" key="3">
    <source>
        <dbReference type="EMBL" id="MBA2947788.1"/>
    </source>
</evidence>
<evidence type="ECO:0000256" key="1">
    <source>
        <dbReference type="ARBA" id="ARBA00023172"/>
    </source>
</evidence>
<sequence length="226" mass="25630">MVWSLQQTAQFLDFIVDDRHFPAWHLVLCHGLRRGEPATLTWDEVDLDEEVIHISEQLVAISYEVHEDEPKADSVRDIKLNRDSVVFLKAWREKQAAEREEWAAGNARKKSGNRVFTKEDGSVYRPQFFSGRWDRLVELSGLPPIRLHDGRHEAASLVLAASVAPKAVQAMLGHSYMRMTTDTYQTVLPEMHAATASASLYLMAAYRAQQKKASKKKAKKKGEEAA</sequence>
<dbReference type="CDD" id="cd01189">
    <property type="entry name" value="INT_ICEBs1_C_like"/>
    <property type="match status" value="1"/>
</dbReference>
<dbReference type="InterPro" id="IPR011010">
    <property type="entry name" value="DNA_brk_join_enz"/>
</dbReference>
<dbReference type="AlphaFoldDB" id="A0A7W0DN89"/>
<dbReference type="PROSITE" id="PS51898">
    <property type="entry name" value="TYR_RECOMBINASE"/>
    <property type="match status" value="1"/>
</dbReference>
<dbReference type="InterPro" id="IPR013762">
    <property type="entry name" value="Integrase-like_cat_sf"/>
</dbReference>
<dbReference type="RefSeq" id="WP_181658765.1">
    <property type="nucleotide sequence ID" value="NZ_JACEHE010000011.1"/>
</dbReference>
<organism evidence="3 4">
    <name type="scientific">Streptomyces himalayensis subsp. himalayensis</name>
    <dbReference type="NCBI Taxonomy" id="2756131"/>
    <lineage>
        <taxon>Bacteria</taxon>
        <taxon>Bacillati</taxon>
        <taxon>Actinomycetota</taxon>
        <taxon>Actinomycetes</taxon>
        <taxon>Kitasatosporales</taxon>
        <taxon>Streptomycetaceae</taxon>
        <taxon>Streptomyces</taxon>
        <taxon>Streptomyces himalayensis</taxon>
    </lineage>
</organism>
<dbReference type="GO" id="GO:0015074">
    <property type="term" value="P:DNA integration"/>
    <property type="evidence" value="ECO:0007669"/>
    <property type="project" value="InterPro"/>
</dbReference>
<evidence type="ECO:0000313" key="4">
    <source>
        <dbReference type="Proteomes" id="UP000545761"/>
    </source>
</evidence>
<comment type="caution">
    <text evidence="3">The sequence shown here is derived from an EMBL/GenBank/DDBJ whole genome shotgun (WGS) entry which is preliminary data.</text>
</comment>
<dbReference type="InterPro" id="IPR002104">
    <property type="entry name" value="Integrase_catalytic"/>
</dbReference>
<dbReference type="GO" id="GO:0003677">
    <property type="term" value="F:DNA binding"/>
    <property type="evidence" value="ECO:0007669"/>
    <property type="project" value="InterPro"/>
</dbReference>
<dbReference type="Pfam" id="PF00589">
    <property type="entry name" value="Phage_integrase"/>
    <property type="match status" value="1"/>
</dbReference>
<feature type="domain" description="Tyr recombinase" evidence="2">
    <location>
        <begin position="1"/>
        <end position="197"/>
    </location>
</feature>
<dbReference type="Gene3D" id="1.10.443.10">
    <property type="entry name" value="Intergrase catalytic core"/>
    <property type="match status" value="1"/>
</dbReference>
<accession>A0A7W0DN89</accession>
<reference evidence="3 4" key="1">
    <citation type="submission" date="2020-07" db="EMBL/GenBank/DDBJ databases">
        <title>Streptomyces isolated from Indian soil.</title>
        <authorList>
            <person name="Mandal S."/>
            <person name="Maiti P.K."/>
        </authorList>
    </citation>
    <scope>NUCLEOTIDE SEQUENCE [LARGE SCALE GENOMIC DNA]</scope>
    <source>
        <strain evidence="3 4">PSKA28</strain>
    </source>
</reference>
<gene>
    <name evidence="3" type="ORF">H1D24_18720</name>
</gene>
<protein>
    <submittedName>
        <fullName evidence="3">Site-specific integrase</fullName>
    </submittedName>
</protein>
<dbReference type="PANTHER" id="PTHR30349:SF91">
    <property type="entry name" value="INTA PROTEIN"/>
    <property type="match status" value="1"/>
</dbReference>
<keyword evidence="1" id="KW-0233">DNA recombination</keyword>
<dbReference type="SUPFAM" id="SSF56349">
    <property type="entry name" value="DNA breaking-rejoining enzymes"/>
    <property type="match status" value="1"/>
</dbReference>
<evidence type="ECO:0000259" key="2">
    <source>
        <dbReference type="PROSITE" id="PS51898"/>
    </source>
</evidence>
<proteinExistence type="predicted"/>
<name>A0A7W0DN89_9ACTN</name>
<dbReference type="Proteomes" id="UP000545761">
    <property type="component" value="Unassembled WGS sequence"/>
</dbReference>